<name>A0A2N3WNJ0_9PSEU</name>
<reference evidence="1 4" key="2">
    <citation type="submission" date="2020-08" db="EMBL/GenBank/DDBJ databases">
        <title>Amycolatopsis echigonensis JCM 21831.</title>
        <authorList>
            <person name="Tedsree N."/>
            <person name="Kuncharoen N."/>
            <person name="Likhitwitayawuid K."/>
            <person name="Tanasupawat S."/>
        </authorList>
    </citation>
    <scope>NUCLEOTIDE SEQUENCE [LARGE SCALE GENOMIC DNA]</scope>
    <source>
        <strain evidence="1 4">JCM 21831</strain>
    </source>
</reference>
<dbReference type="Proteomes" id="UP000233750">
    <property type="component" value="Unassembled WGS sequence"/>
</dbReference>
<evidence type="ECO:0000313" key="4">
    <source>
        <dbReference type="Proteomes" id="UP000550260"/>
    </source>
</evidence>
<dbReference type="Proteomes" id="UP000550260">
    <property type="component" value="Unassembled WGS sequence"/>
</dbReference>
<reference evidence="2 3" key="1">
    <citation type="submission" date="2017-12" db="EMBL/GenBank/DDBJ databases">
        <title>Sequencing the genomes of 1000 Actinobacteria strains.</title>
        <authorList>
            <person name="Klenk H.-P."/>
        </authorList>
    </citation>
    <scope>NUCLEOTIDE SEQUENCE [LARGE SCALE GENOMIC DNA]</scope>
    <source>
        <strain evidence="2 3">DSM 45165</strain>
    </source>
</reference>
<dbReference type="RefSeq" id="WP_101438547.1">
    <property type="nucleotide sequence ID" value="NZ_JACJHR010000004.1"/>
</dbReference>
<protein>
    <submittedName>
        <fullName evidence="2">Uncharacterized protein</fullName>
    </submittedName>
</protein>
<organism evidence="2 3">
    <name type="scientific">Amycolatopsis echigonensis</name>
    <dbReference type="NCBI Taxonomy" id="2576905"/>
    <lineage>
        <taxon>Bacteria</taxon>
        <taxon>Bacillati</taxon>
        <taxon>Actinomycetota</taxon>
        <taxon>Actinomycetes</taxon>
        <taxon>Pseudonocardiales</taxon>
        <taxon>Pseudonocardiaceae</taxon>
        <taxon>Amycolatopsis</taxon>
    </lineage>
</organism>
<gene>
    <name evidence="2" type="ORF">ATK30_6358</name>
    <name evidence="1" type="ORF">H5411_04480</name>
</gene>
<dbReference type="EMBL" id="JACJHR010000004">
    <property type="protein sequence ID" value="MBB2498394.1"/>
    <property type="molecule type" value="Genomic_DNA"/>
</dbReference>
<comment type="caution">
    <text evidence="2">The sequence shown here is derived from an EMBL/GenBank/DDBJ whole genome shotgun (WGS) entry which is preliminary data.</text>
</comment>
<keyword evidence="3" id="KW-1185">Reference proteome</keyword>
<proteinExistence type="predicted"/>
<dbReference type="EMBL" id="PJMY01000003">
    <property type="protein sequence ID" value="PKV95438.1"/>
    <property type="molecule type" value="Genomic_DNA"/>
</dbReference>
<dbReference type="NCBIfam" id="NF038146">
    <property type="entry name" value="LxmA_leader"/>
    <property type="match status" value="1"/>
</dbReference>
<evidence type="ECO:0000313" key="3">
    <source>
        <dbReference type="Proteomes" id="UP000233750"/>
    </source>
</evidence>
<accession>A0A8E1VUB4</accession>
<accession>A0A2N3WNJ0</accession>
<dbReference type="AlphaFoldDB" id="A0A2N3WNJ0"/>
<dbReference type="InterPro" id="IPR049906">
    <property type="entry name" value="LxmA-like_leader"/>
</dbReference>
<sequence length="67" mass="6698">MHTMTETGLLSGYTAYTTAEELDQFDGKTAPAATTPALAPILIRASIIAARSSQQCAAGNAAAGGGI</sequence>
<evidence type="ECO:0000313" key="1">
    <source>
        <dbReference type="EMBL" id="MBB2498394.1"/>
    </source>
</evidence>
<evidence type="ECO:0000313" key="2">
    <source>
        <dbReference type="EMBL" id="PKV95438.1"/>
    </source>
</evidence>